<dbReference type="InterPro" id="IPR036875">
    <property type="entry name" value="Znf_CCHC_sf"/>
</dbReference>
<reference evidence="5" key="1">
    <citation type="submission" date="2012-01" db="EMBL/GenBank/DDBJ databases">
        <title>The Genome Sequence of Oreochromis niloticus (Nile Tilapia).</title>
        <authorList>
            <consortium name="Broad Institute Genome Assembly Team"/>
            <consortium name="Broad Institute Sequencing Platform"/>
            <person name="Di Palma F."/>
            <person name="Johnson J."/>
            <person name="Lander E.S."/>
            <person name="Lindblad-Toh K."/>
        </authorList>
    </citation>
    <scope>NUCLEOTIDE SEQUENCE [LARGE SCALE GENOMIC DNA]</scope>
</reference>
<feature type="region of interest" description="Disordered" evidence="2">
    <location>
        <begin position="328"/>
        <end position="361"/>
    </location>
</feature>
<reference evidence="4" key="2">
    <citation type="submission" date="2025-08" db="UniProtKB">
        <authorList>
            <consortium name="Ensembl"/>
        </authorList>
    </citation>
    <scope>IDENTIFICATION</scope>
</reference>
<accession>A0A669CR27</accession>
<dbReference type="GO" id="GO:0002218">
    <property type="term" value="P:activation of innate immune response"/>
    <property type="evidence" value="ECO:0007669"/>
    <property type="project" value="InterPro"/>
</dbReference>
<dbReference type="InterPro" id="IPR057811">
    <property type="entry name" value="RBD_ZCCHC3_2nd"/>
</dbReference>
<dbReference type="PANTHER" id="PTHR22639:SF3">
    <property type="entry name" value="ZINC FINGER CCHC DOMAIN-CONTAINING PROTEIN 3"/>
    <property type="match status" value="1"/>
</dbReference>
<dbReference type="InParanoid" id="A0A669CR27"/>
<evidence type="ECO:0000256" key="1">
    <source>
        <dbReference type="PROSITE-ProRule" id="PRU00047"/>
    </source>
</evidence>
<dbReference type="GeneTree" id="ENSGT00530000063983"/>
<dbReference type="Gene3D" id="4.10.60.10">
    <property type="entry name" value="Zinc finger, CCHC-type"/>
    <property type="match status" value="1"/>
</dbReference>
<evidence type="ECO:0000313" key="4">
    <source>
        <dbReference type="Ensembl" id="ENSONIP00000049228.1"/>
    </source>
</evidence>
<dbReference type="Pfam" id="PF23057">
    <property type="entry name" value="RBD_ZCCHC3_1st"/>
    <property type="match status" value="1"/>
</dbReference>
<dbReference type="GO" id="GO:0008270">
    <property type="term" value="F:zinc ion binding"/>
    <property type="evidence" value="ECO:0007669"/>
    <property type="project" value="UniProtKB-KW"/>
</dbReference>
<reference evidence="4" key="3">
    <citation type="submission" date="2025-09" db="UniProtKB">
        <authorList>
            <consortium name="Ensembl"/>
        </authorList>
    </citation>
    <scope>IDENTIFICATION</scope>
</reference>
<sequence length="415" mass="46403">MKKLGELPKISRLDFSRKMIQQVLKFSPNDLNCILTLPFNKGFDVSFCSSALLKDFWIRYENVKPQFEAFNIEKLTDNTLKTVIVRMFNETVNAEDICLWLGRYCTVKGQAMKVRDVDGIWNCAWKVPIQQWEDPHGFQGLKHLSSMIVLGDNRGYIHYQGQPNLCRRCGEHGHLVEACKVIICGKCKERGHTSTECRNNRKCNLCGGEDHLFRNCPRSFANKLKEKNPTKEQNLNEIGNEEELIDAAGLENLNFPPKLLNGGDEQGEAGNGEGHEMPAQPEASEEGEGRQVESGAQEDESVSIDSTQDQPFPDAQLAKRLASELSFGTVVSGKRGRLEAPSESSSGGNSRISPPDSPNEVSFLNIVLQSTPKDRMVNAALQQRPSPRVRKGNRAPTLPPEPCEVKEELHSQEIN</sequence>
<feature type="compositionally biased region" description="Basic and acidic residues" evidence="2">
    <location>
        <begin position="403"/>
        <end position="415"/>
    </location>
</feature>
<keyword evidence="1" id="KW-0479">Metal-binding</keyword>
<dbReference type="Pfam" id="PF23058">
    <property type="entry name" value="RBD_ZCCHC3_2nd"/>
    <property type="match status" value="1"/>
</dbReference>
<dbReference type="PANTHER" id="PTHR22639">
    <property type="entry name" value="GAG-RELATED PROTEIN"/>
    <property type="match status" value="1"/>
</dbReference>
<dbReference type="OMA" id="VDGIWNC"/>
<dbReference type="InterPro" id="IPR042509">
    <property type="entry name" value="ZCCHC3"/>
</dbReference>
<protein>
    <recommendedName>
        <fullName evidence="3">CCHC-type domain-containing protein</fullName>
    </recommendedName>
</protein>
<organism evidence="4 5">
    <name type="scientific">Oreochromis niloticus</name>
    <name type="common">Nile tilapia</name>
    <name type="synonym">Tilapia nilotica</name>
    <dbReference type="NCBI Taxonomy" id="8128"/>
    <lineage>
        <taxon>Eukaryota</taxon>
        <taxon>Metazoa</taxon>
        <taxon>Chordata</taxon>
        <taxon>Craniata</taxon>
        <taxon>Vertebrata</taxon>
        <taxon>Euteleostomi</taxon>
        <taxon>Actinopterygii</taxon>
        <taxon>Neopterygii</taxon>
        <taxon>Teleostei</taxon>
        <taxon>Neoteleostei</taxon>
        <taxon>Acanthomorphata</taxon>
        <taxon>Ovalentaria</taxon>
        <taxon>Cichlomorphae</taxon>
        <taxon>Cichliformes</taxon>
        <taxon>Cichlidae</taxon>
        <taxon>African cichlids</taxon>
        <taxon>Pseudocrenilabrinae</taxon>
        <taxon>Oreochromini</taxon>
        <taxon>Oreochromis</taxon>
    </lineage>
</organism>
<keyword evidence="5" id="KW-1185">Reference proteome</keyword>
<dbReference type="SMART" id="SM00343">
    <property type="entry name" value="ZnF_C2HC"/>
    <property type="match status" value="3"/>
</dbReference>
<evidence type="ECO:0000259" key="3">
    <source>
        <dbReference type="PROSITE" id="PS50158"/>
    </source>
</evidence>
<dbReference type="InterPro" id="IPR001878">
    <property type="entry name" value="Znf_CCHC"/>
</dbReference>
<dbReference type="PROSITE" id="PS50158">
    <property type="entry name" value="ZF_CCHC"/>
    <property type="match status" value="1"/>
</dbReference>
<feature type="domain" description="CCHC-type" evidence="3">
    <location>
        <begin position="166"/>
        <end position="180"/>
    </location>
</feature>
<keyword evidence="1" id="KW-0863">Zinc-finger</keyword>
<feature type="compositionally biased region" description="Low complexity" evidence="2">
    <location>
        <begin position="341"/>
        <end position="354"/>
    </location>
</feature>
<evidence type="ECO:0000256" key="2">
    <source>
        <dbReference type="SAM" id="MobiDB-lite"/>
    </source>
</evidence>
<feature type="region of interest" description="Disordered" evidence="2">
    <location>
        <begin position="380"/>
        <end position="415"/>
    </location>
</feature>
<dbReference type="InterPro" id="IPR057810">
    <property type="entry name" value="RBD_ZCCHC3_1st"/>
</dbReference>
<proteinExistence type="predicted"/>
<dbReference type="GO" id="GO:0003723">
    <property type="term" value="F:RNA binding"/>
    <property type="evidence" value="ECO:0007669"/>
    <property type="project" value="InterPro"/>
</dbReference>
<dbReference type="SUPFAM" id="SSF57756">
    <property type="entry name" value="Retrovirus zinc finger-like domains"/>
    <property type="match status" value="1"/>
</dbReference>
<feature type="region of interest" description="Disordered" evidence="2">
    <location>
        <begin position="255"/>
        <end position="311"/>
    </location>
</feature>
<evidence type="ECO:0000313" key="5">
    <source>
        <dbReference type="Proteomes" id="UP000005207"/>
    </source>
</evidence>
<dbReference type="Ensembl" id="ENSONIT00000087239.1">
    <property type="protein sequence ID" value="ENSONIP00000049228.1"/>
    <property type="gene ID" value="ENSONIG00000034213.1"/>
</dbReference>
<dbReference type="GO" id="GO:0003690">
    <property type="term" value="F:double-stranded DNA binding"/>
    <property type="evidence" value="ECO:0007669"/>
    <property type="project" value="InterPro"/>
</dbReference>
<keyword evidence="1" id="KW-0862">Zinc</keyword>
<dbReference type="AlphaFoldDB" id="A0A669CR27"/>
<dbReference type="Proteomes" id="UP000005207">
    <property type="component" value="Linkage group LG14"/>
</dbReference>
<name>A0A669CR27_ORENI</name>